<accession>A0ABP9QXA0</accession>
<keyword evidence="2" id="KW-0812">Transmembrane</keyword>
<keyword evidence="2" id="KW-0472">Membrane</keyword>
<name>A0ABP9QXA0_9PSEU</name>
<keyword evidence="2" id="KW-1133">Transmembrane helix</keyword>
<feature type="transmembrane region" description="Helical" evidence="2">
    <location>
        <begin position="50"/>
        <end position="71"/>
    </location>
</feature>
<organism evidence="3 4">
    <name type="scientific">Pseudonocardia eucalypti</name>
    <dbReference type="NCBI Taxonomy" id="648755"/>
    <lineage>
        <taxon>Bacteria</taxon>
        <taxon>Bacillati</taxon>
        <taxon>Actinomycetota</taxon>
        <taxon>Actinomycetes</taxon>
        <taxon>Pseudonocardiales</taxon>
        <taxon>Pseudonocardiaceae</taxon>
        <taxon>Pseudonocardia</taxon>
    </lineage>
</organism>
<comment type="caution">
    <text evidence="3">The sequence shown here is derived from an EMBL/GenBank/DDBJ whole genome shotgun (WGS) entry which is preliminary data.</text>
</comment>
<feature type="compositionally biased region" description="Basic residues" evidence="1">
    <location>
        <begin position="84"/>
        <end position="97"/>
    </location>
</feature>
<protein>
    <submittedName>
        <fullName evidence="3">Uncharacterized protein</fullName>
    </submittedName>
</protein>
<evidence type="ECO:0000256" key="2">
    <source>
        <dbReference type="SAM" id="Phobius"/>
    </source>
</evidence>
<evidence type="ECO:0000313" key="3">
    <source>
        <dbReference type="EMBL" id="GAA5168574.1"/>
    </source>
</evidence>
<dbReference type="EMBL" id="BAABJP010000039">
    <property type="protein sequence ID" value="GAA5168574.1"/>
    <property type="molecule type" value="Genomic_DNA"/>
</dbReference>
<gene>
    <name evidence="3" type="ORF">GCM10023321_62870</name>
</gene>
<proteinExistence type="predicted"/>
<keyword evidence="4" id="KW-1185">Reference proteome</keyword>
<reference evidence="4" key="1">
    <citation type="journal article" date="2019" name="Int. J. Syst. Evol. Microbiol.">
        <title>The Global Catalogue of Microorganisms (GCM) 10K type strain sequencing project: providing services to taxonomists for standard genome sequencing and annotation.</title>
        <authorList>
            <consortium name="The Broad Institute Genomics Platform"/>
            <consortium name="The Broad Institute Genome Sequencing Center for Infectious Disease"/>
            <person name="Wu L."/>
            <person name="Ma J."/>
        </authorList>
    </citation>
    <scope>NUCLEOTIDE SEQUENCE [LARGE SCALE GENOMIC DNA]</scope>
    <source>
        <strain evidence="4">JCM 18303</strain>
    </source>
</reference>
<evidence type="ECO:0000313" key="4">
    <source>
        <dbReference type="Proteomes" id="UP001428817"/>
    </source>
</evidence>
<dbReference type="Proteomes" id="UP001428817">
    <property type="component" value="Unassembled WGS sequence"/>
</dbReference>
<evidence type="ECO:0000256" key="1">
    <source>
        <dbReference type="SAM" id="MobiDB-lite"/>
    </source>
</evidence>
<sequence length="124" mass="14009">MWGWCIRSSPLIAAVLLLMHARTLLGLEEGKSDESTFFGYQLSGGRLSLFFALLFTLLGVMAVFGIVNFIIEEIKLGREYTGRVPKRRVSPSQKLRHPPIDLGVFLPPEPPPDTAPNFRNRRRD</sequence>
<feature type="region of interest" description="Disordered" evidence="1">
    <location>
        <begin position="84"/>
        <end position="124"/>
    </location>
</feature>